<evidence type="ECO:0000259" key="7">
    <source>
        <dbReference type="PROSITE" id="PS50071"/>
    </source>
</evidence>
<dbReference type="PANTHER" id="PTHR24329:SF337">
    <property type="entry name" value="ARISTALESS RELATED HOMEOBOX"/>
    <property type="match status" value="1"/>
</dbReference>
<dbReference type="InterPro" id="IPR001356">
    <property type="entry name" value="HD"/>
</dbReference>
<reference evidence="8" key="1">
    <citation type="journal article" date="2015" name="Gene Expr. Patterns">
        <title>Expession patterns of mesenchyme specification genes in two distantly related echinoids, Glyptocidaris crenularis and Echinocardium cordatum.</title>
        <authorList>
            <person name="Yamazaki A."/>
            <person name="Minokawa T."/>
        </authorList>
    </citation>
    <scope>NUCLEOTIDE SEQUENCE</scope>
</reference>
<comment type="subcellular location">
    <subcellularLocation>
        <location evidence="1 5 6">Nucleus</location>
    </subcellularLocation>
</comment>
<proteinExistence type="evidence at transcript level"/>
<feature type="non-terminal residue" evidence="8">
    <location>
        <position position="155"/>
    </location>
</feature>
<dbReference type="PROSITE" id="PS00027">
    <property type="entry name" value="HOMEOBOX_1"/>
    <property type="match status" value="1"/>
</dbReference>
<dbReference type="InterPro" id="IPR050649">
    <property type="entry name" value="Paired_Homeobox_TFs"/>
</dbReference>
<dbReference type="PANTHER" id="PTHR24329">
    <property type="entry name" value="HOMEOBOX PROTEIN ARISTALESS"/>
    <property type="match status" value="1"/>
</dbReference>
<dbReference type="PROSITE" id="PS50071">
    <property type="entry name" value="HOMEOBOX_2"/>
    <property type="match status" value="1"/>
</dbReference>
<dbReference type="GO" id="GO:0000977">
    <property type="term" value="F:RNA polymerase II transcription regulatory region sequence-specific DNA binding"/>
    <property type="evidence" value="ECO:0007669"/>
    <property type="project" value="TreeGrafter"/>
</dbReference>
<dbReference type="SMART" id="SM00389">
    <property type="entry name" value="HOX"/>
    <property type="match status" value="1"/>
</dbReference>
<dbReference type="Pfam" id="PF00046">
    <property type="entry name" value="Homeodomain"/>
    <property type="match status" value="1"/>
</dbReference>
<accession>A0A0P0UNU1</accession>
<dbReference type="InterPro" id="IPR009057">
    <property type="entry name" value="Homeodomain-like_sf"/>
</dbReference>
<dbReference type="EMBL" id="LC011952">
    <property type="protein sequence ID" value="BAS66816.1"/>
    <property type="molecule type" value="mRNA"/>
</dbReference>
<evidence type="ECO:0000256" key="4">
    <source>
        <dbReference type="ARBA" id="ARBA00023242"/>
    </source>
</evidence>
<dbReference type="InterPro" id="IPR017970">
    <property type="entry name" value="Homeobox_CS"/>
</dbReference>
<gene>
    <name evidence="8" type="primary">micro1A</name>
</gene>
<dbReference type="SUPFAM" id="SSF46689">
    <property type="entry name" value="Homeodomain-like"/>
    <property type="match status" value="1"/>
</dbReference>
<dbReference type="Gene3D" id="1.10.10.60">
    <property type="entry name" value="Homeodomain-like"/>
    <property type="match status" value="1"/>
</dbReference>
<keyword evidence="2 5" id="KW-0238">DNA-binding</keyword>
<dbReference type="AlphaFoldDB" id="A0A0P0UNU1"/>
<evidence type="ECO:0000313" key="8">
    <source>
        <dbReference type="EMBL" id="BAS66816.1"/>
    </source>
</evidence>
<keyword evidence="4 5" id="KW-0539">Nucleus</keyword>
<evidence type="ECO:0000256" key="1">
    <source>
        <dbReference type="ARBA" id="ARBA00004123"/>
    </source>
</evidence>
<dbReference type="CDD" id="cd00086">
    <property type="entry name" value="homeodomain"/>
    <property type="match status" value="1"/>
</dbReference>
<feature type="DNA-binding region" description="Homeobox" evidence="5">
    <location>
        <begin position="22"/>
        <end position="81"/>
    </location>
</feature>
<dbReference type="GO" id="GO:0000981">
    <property type="term" value="F:DNA-binding transcription factor activity, RNA polymerase II-specific"/>
    <property type="evidence" value="ECO:0007669"/>
    <property type="project" value="InterPro"/>
</dbReference>
<evidence type="ECO:0000256" key="5">
    <source>
        <dbReference type="PROSITE-ProRule" id="PRU00108"/>
    </source>
</evidence>
<evidence type="ECO:0000256" key="6">
    <source>
        <dbReference type="RuleBase" id="RU000682"/>
    </source>
</evidence>
<keyword evidence="3 5" id="KW-0371">Homeobox</keyword>
<sequence>MASLIVSTQVSSTAMTSRCGRRRRRATRFSKWQLETLEAEFATNRYPDIDARERLAATLALGEDRIQVWFQNRRARLRRTSLKAMSDQLPATKTCVNDSSVSVINRKRKLPCDIVDLDNLTPPSKKLVTVPPSMTVDFLSRSSRSPGSTSPASPD</sequence>
<evidence type="ECO:0000256" key="3">
    <source>
        <dbReference type="ARBA" id="ARBA00023155"/>
    </source>
</evidence>
<dbReference type="GO" id="GO:0005634">
    <property type="term" value="C:nucleus"/>
    <property type="evidence" value="ECO:0007669"/>
    <property type="project" value="UniProtKB-SubCell"/>
</dbReference>
<name>A0A0P0UNU1_ECHCD</name>
<protein>
    <submittedName>
        <fullName evidence="8">Paired-like class homeodomain transcription factor Micro1/Pmar1 A</fullName>
    </submittedName>
</protein>
<organism evidence="8">
    <name type="scientific">Echinocardium cordatum</name>
    <name type="common">Common heart urchin</name>
    <name type="synonym">Echinus cordatum</name>
    <dbReference type="NCBI Taxonomy" id="39298"/>
    <lineage>
        <taxon>Eukaryota</taxon>
        <taxon>Metazoa</taxon>
        <taxon>Echinodermata</taxon>
        <taxon>Eleutherozoa</taxon>
        <taxon>Echinozoa</taxon>
        <taxon>Echinoidea</taxon>
        <taxon>Euechinoidea</taxon>
        <taxon>Atelostomata</taxon>
        <taxon>Spatangoida</taxon>
        <taxon>Loveniidae</taxon>
        <taxon>Echinocardium</taxon>
    </lineage>
</organism>
<evidence type="ECO:0000256" key="2">
    <source>
        <dbReference type="ARBA" id="ARBA00023125"/>
    </source>
</evidence>
<feature type="domain" description="Homeobox" evidence="7">
    <location>
        <begin position="20"/>
        <end position="80"/>
    </location>
</feature>